<keyword evidence="3" id="KW-0328">Glycosyltransferase</keyword>
<keyword evidence="2 3" id="KW-0808">Transferase</keyword>
<feature type="domain" description="Glycosyltransferase N-terminal" evidence="6">
    <location>
        <begin position="8"/>
        <end position="247"/>
    </location>
</feature>
<evidence type="ECO:0000259" key="6">
    <source>
        <dbReference type="Pfam" id="PF26168"/>
    </source>
</evidence>
<keyword evidence="5" id="KW-0732">Signal</keyword>
<reference evidence="7" key="1">
    <citation type="journal article" date="2018" name="DNA Res.">
        <title>Multiple hybrid de novo genome assembly of finger millet, an orphan allotetraploid crop.</title>
        <authorList>
            <person name="Hatakeyama M."/>
            <person name="Aluri S."/>
            <person name="Balachadran M.T."/>
            <person name="Sivarajan S.R."/>
            <person name="Patrignani A."/>
            <person name="Gruter S."/>
            <person name="Poveda L."/>
            <person name="Shimizu-Inatsugi R."/>
            <person name="Baeten J."/>
            <person name="Francoijs K.J."/>
            <person name="Nataraja K.N."/>
            <person name="Reddy Y.A.N."/>
            <person name="Phadnis S."/>
            <person name="Ravikumar R.L."/>
            <person name="Schlapbach R."/>
            <person name="Sreeman S.M."/>
            <person name="Shimizu K.K."/>
        </authorList>
    </citation>
    <scope>NUCLEOTIDE SEQUENCE</scope>
</reference>
<dbReference type="CDD" id="cd03784">
    <property type="entry name" value="GT1_Gtf-like"/>
    <property type="match status" value="1"/>
</dbReference>
<evidence type="ECO:0000256" key="5">
    <source>
        <dbReference type="SAM" id="SignalP"/>
    </source>
</evidence>
<sequence length="522" mass="55335">MAAASSLHFVLVPFLAQGHIIPAMDLARFLAGHGARVTVALTPVAAARNRAALDHAGLAVDLAELAFPGPAMGLPEGCESLDLVPDLSLHTNFLDAAWQLAAPLESYLRSLPRRPDCLLFDTCSPWAAGVARRVGLPLRLVFHCPSAYYLLTLRLLAHHGAYDRVITGDFEPFEAPQGFPVRAVVNKATTLGFFQWPGLERFRRDTLDAEAGADGHVINTCAAVEAAFVEGYAAAVGRRKAWAVGPLCLLNDDAKAARGGRPAVDAGAVAAWLDARPAGSVLYVSFGSVARLFPRQAAELAAGLEASGRPFVWAAKEAHRHLDPEFEARVAGRGLVIRGWAPQMAVLSHRAVGGFLTHAGWNSTMEALAHGVPLLTWPHFADQFLNEALVVDVLGVGVRSGVKVPATHVALVKPGGELLDVQLVREEVQRKVAELMDDGPAGAARRARAKELAAKVRAAMAEGGSSDADLKDMIRHVGEITRSKMVEDHTGKVVVLGAAGEVVTKSMEDDVDAKFPVASGAS</sequence>
<dbReference type="FunFam" id="3.40.50.2000:FF:000063">
    <property type="entry name" value="Glycosyltransferase"/>
    <property type="match status" value="1"/>
</dbReference>
<dbReference type="PANTHER" id="PTHR48047">
    <property type="entry name" value="GLYCOSYLTRANSFERASE"/>
    <property type="match status" value="1"/>
</dbReference>
<organism evidence="7 8">
    <name type="scientific">Eleusine coracana subsp. coracana</name>
    <dbReference type="NCBI Taxonomy" id="191504"/>
    <lineage>
        <taxon>Eukaryota</taxon>
        <taxon>Viridiplantae</taxon>
        <taxon>Streptophyta</taxon>
        <taxon>Embryophyta</taxon>
        <taxon>Tracheophyta</taxon>
        <taxon>Spermatophyta</taxon>
        <taxon>Magnoliopsida</taxon>
        <taxon>Liliopsida</taxon>
        <taxon>Poales</taxon>
        <taxon>Poaceae</taxon>
        <taxon>PACMAD clade</taxon>
        <taxon>Chloridoideae</taxon>
        <taxon>Cynodonteae</taxon>
        <taxon>Eleusininae</taxon>
        <taxon>Eleusine</taxon>
    </lineage>
</organism>
<dbReference type="InterPro" id="IPR035595">
    <property type="entry name" value="UDP_glycos_trans_CS"/>
</dbReference>
<reference evidence="7" key="2">
    <citation type="submission" date="2021-12" db="EMBL/GenBank/DDBJ databases">
        <title>Resequencing data analysis of finger millet.</title>
        <authorList>
            <person name="Hatakeyama M."/>
            <person name="Aluri S."/>
            <person name="Balachadran M.T."/>
            <person name="Sivarajan S.R."/>
            <person name="Poveda L."/>
            <person name="Shimizu-Inatsugi R."/>
            <person name="Schlapbach R."/>
            <person name="Sreeman S.M."/>
            <person name="Shimizu K.K."/>
        </authorList>
    </citation>
    <scope>NUCLEOTIDE SEQUENCE</scope>
</reference>
<dbReference type="PROSITE" id="PS00375">
    <property type="entry name" value="UDPGT"/>
    <property type="match status" value="1"/>
</dbReference>
<dbReference type="Proteomes" id="UP001054889">
    <property type="component" value="Unassembled WGS sequence"/>
</dbReference>
<feature type="chain" id="PRO_5043618782" description="Glycosyltransferase" evidence="5">
    <location>
        <begin position="19"/>
        <end position="522"/>
    </location>
</feature>
<dbReference type="Pfam" id="PF26168">
    <property type="entry name" value="Glyco_transf_N"/>
    <property type="match status" value="1"/>
</dbReference>
<evidence type="ECO:0000256" key="4">
    <source>
        <dbReference type="RuleBase" id="RU362057"/>
    </source>
</evidence>
<evidence type="ECO:0000313" key="8">
    <source>
        <dbReference type="Proteomes" id="UP001054889"/>
    </source>
</evidence>
<dbReference type="Gene3D" id="3.40.50.2000">
    <property type="entry name" value="Glycogen Phosphorylase B"/>
    <property type="match status" value="2"/>
</dbReference>
<dbReference type="EC" id="2.4.1.-" evidence="4"/>
<dbReference type="InterPro" id="IPR058980">
    <property type="entry name" value="Glyco_transf_N"/>
</dbReference>
<comment type="caution">
    <text evidence="7">The sequence shown here is derived from an EMBL/GenBank/DDBJ whole genome shotgun (WGS) entry which is preliminary data.</text>
</comment>
<comment type="similarity">
    <text evidence="1 3">Belongs to the UDP-glycosyltransferase family.</text>
</comment>
<gene>
    <name evidence="7" type="primary">gb24701</name>
    <name evidence="7" type="ORF">PR202_gb24701</name>
</gene>
<dbReference type="EMBL" id="BQKI01000088">
    <property type="protein sequence ID" value="GJN35886.1"/>
    <property type="molecule type" value="Genomic_DNA"/>
</dbReference>
<evidence type="ECO:0000256" key="3">
    <source>
        <dbReference type="RuleBase" id="RU003718"/>
    </source>
</evidence>
<accession>A0AAV5FMB1</accession>
<dbReference type="SUPFAM" id="SSF53756">
    <property type="entry name" value="UDP-Glycosyltransferase/glycogen phosphorylase"/>
    <property type="match status" value="1"/>
</dbReference>
<dbReference type="InterPro" id="IPR002213">
    <property type="entry name" value="UDP_glucos_trans"/>
</dbReference>
<evidence type="ECO:0000256" key="1">
    <source>
        <dbReference type="ARBA" id="ARBA00009995"/>
    </source>
</evidence>
<evidence type="ECO:0000313" key="7">
    <source>
        <dbReference type="EMBL" id="GJN35886.1"/>
    </source>
</evidence>
<dbReference type="GO" id="GO:0035251">
    <property type="term" value="F:UDP-glucosyltransferase activity"/>
    <property type="evidence" value="ECO:0007669"/>
    <property type="project" value="TreeGrafter"/>
</dbReference>
<feature type="signal peptide" evidence="5">
    <location>
        <begin position="1"/>
        <end position="18"/>
    </location>
</feature>
<keyword evidence="8" id="KW-1185">Reference proteome</keyword>
<dbReference type="AlphaFoldDB" id="A0AAV5FMB1"/>
<dbReference type="Pfam" id="PF00201">
    <property type="entry name" value="UDPGT"/>
    <property type="match status" value="1"/>
</dbReference>
<proteinExistence type="inferred from homology"/>
<name>A0AAV5FMB1_ELECO</name>
<protein>
    <recommendedName>
        <fullName evidence="4">Glycosyltransferase</fullName>
        <ecNumber evidence="4">2.4.1.-</ecNumber>
    </recommendedName>
</protein>
<dbReference type="PANTHER" id="PTHR48047:SF216">
    <property type="entry name" value="GLYCOSYLTRANSFERASE"/>
    <property type="match status" value="1"/>
</dbReference>
<evidence type="ECO:0000256" key="2">
    <source>
        <dbReference type="ARBA" id="ARBA00022679"/>
    </source>
</evidence>